<dbReference type="GO" id="GO:0004029">
    <property type="term" value="F:aldehyde dehydrogenase (NAD+) activity"/>
    <property type="evidence" value="ECO:0007669"/>
    <property type="project" value="TreeGrafter"/>
</dbReference>
<sequence>MGKVLVFGGTRFFGKKLVEQLIHSGCEVTIATRGKTNDSFGDQVKRVHLDRSVDDSRWDELSSVQWDAVYDNICYNHDDAEIAIKRLEGNVSKYIFTSTMSVYETSETAHVEDDFSPWDYVLPPKGEALNYGEGKKAAEAYFFQKSGWDVSAVRFPIVLGVDDYTKRLHFHVERVAKEKEIGFPNVEAKMGFVSSDEAADALFLLKDQPGMGPINICSEGYLKLEDLMGLIEKATKKTALMTLDVNDENHSPFGVPGSWYMNPAKAEAAGFHLRKLDSWLAELIKNLAAQYA</sequence>
<dbReference type="InterPro" id="IPR001509">
    <property type="entry name" value="Epimerase_deHydtase"/>
</dbReference>
<dbReference type="Proteomes" id="UP000267430">
    <property type="component" value="Unassembled WGS sequence"/>
</dbReference>
<reference evidence="2 3" key="1">
    <citation type="submission" date="2018-12" db="EMBL/GenBank/DDBJ databases">
        <title>Bacillus chawlae sp. nov., Bacillus glennii sp. nov., and Bacillus saganii sp. nov. Isolated from the Vehicle Assembly Building at Kennedy Space Center where the Viking Spacecraft were Assembled.</title>
        <authorList>
            <person name="Seuylemezian A."/>
            <person name="Vaishampayan P."/>
        </authorList>
    </citation>
    <scope>NUCLEOTIDE SEQUENCE [LARGE SCALE GENOMIC DNA]</scope>
    <source>
        <strain evidence="2 3">L5</strain>
    </source>
</reference>
<dbReference type="Gene3D" id="3.40.50.720">
    <property type="entry name" value="NAD(P)-binding Rossmann-like Domain"/>
    <property type="match status" value="1"/>
</dbReference>
<dbReference type="GO" id="GO:0005737">
    <property type="term" value="C:cytoplasm"/>
    <property type="evidence" value="ECO:0007669"/>
    <property type="project" value="TreeGrafter"/>
</dbReference>
<dbReference type="PANTHER" id="PTHR48079:SF6">
    <property type="entry name" value="NAD(P)-BINDING DOMAIN-CONTAINING PROTEIN-RELATED"/>
    <property type="match status" value="1"/>
</dbReference>
<organism evidence="2 3">
    <name type="scientific">Peribacillus cavernae</name>
    <dbReference type="NCBI Taxonomy" id="1674310"/>
    <lineage>
        <taxon>Bacteria</taxon>
        <taxon>Bacillati</taxon>
        <taxon>Bacillota</taxon>
        <taxon>Bacilli</taxon>
        <taxon>Bacillales</taxon>
        <taxon>Bacillaceae</taxon>
        <taxon>Peribacillus</taxon>
    </lineage>
</organism>
<evidence type="ECO:0000313" key="2">
    <source>
        <dbReference type="EMBL" id="RUQ31612.1"/>
    </source>
</evidence>
<gene>
    <name evidence="2" type="ORF">ELQ35_04505</name>
</gene>
<evidence type="ECO:0000313" key="3">
    <source>
        <dbReference type="Proteomes" id="UP000267430"/>
    </source>
</evidence>
<dbReference type="PANTHER" id="PTHR48079">
    <property type="entry name" value="PROTEIN YEEZ"/>
    <property type="match status" value="1"/>
</dbReference>
<protein>
    <submittedName>
        <fullName evidence="2">NAD-dependent epimerase/dehydratase family protein</fullName>
    </submittedName>
</protein>
<dbReference type="EMBL" id="RYZZ01000005">
    <property type="protein sequence ID" value="RUQ31612.1"/>
    <property type="molecule type" value="Genomic_DNA"/>
</dbReference>
<proteinExistence type="predicted"/>
<dbReference type="AlphaFoldDB" id="A0A433HTF3"/>
<dbReference type="InterPro" id="IPR036291">
    <property type="entry name" value="NAD(P)-bd_dom_sf"/>
</dbReference>
<evidence type="ECO:0000259" key="1">
    <source>
        <dbReference type="Pfam" id="PF01370"/>
    </source>
</evidence>
<comment type="caution">
    <text evidence="2">The sequence shown here is derived from an EMBL/GenBank/DDBJ whole genome shotgun (WGS) entry which is preliminary data.</text>
</comment>
<dbReference type="SUPFAM" id="SSF51735">
    <property type="entry name" value="NAD(P)-binding Rossmann-fold domains"/>
    <property type="match status" value="1"/>
</dbReference>
<dbReference type="InterPro" id="IPR051783">
    <property type="entry name" value="NAD(P)-dependent_oxidoreduct"/>
</dbReference>
<accession>A0A433HTF3</accession>
<dbReference type="RefSeq" id="WP_126863635.1">
    <property type="nucleotide sequence ID" value="NZ_JAUSTX010000004.1"/>
</dbReference>
<feature type="domain" description="NAD-dependent epimerase/dehydratase" evidence="1">
    <location>
        <begin position="4"/>
        <end position="208"/>
    </location>
</feature>
<dbReference type="OrthoDB" id="9809586at2"/>
<keyword evidence="3" id="KW-1185">Reference proteome</keyword>
<name>A0A433HTF3_9BACI</name>
<dbReference type="Pfam" id="PF01370">
    <property type="entry name" value="Epimerase"/>
    <property type="match status" value="1"/>
</dbReference>